<proteinExistence type="inferred from homology"/>
<dbReference type="InterPro" id="IPR033945">
    <property type="entry name" value="Cyt_c_oxase_su3_dom"/>
</dbReference>
<dbReference type="InterPro" id="IPR024791">
    <property type="entry name" value="Cyt_c/ubiquinol_Oxase_su3"/>
</dbReference>
<dbReference type="PANTHER" id="PTHR11403">
    <property type="entry name" value="CYTOCHROME C OXIDASE SUBUNIT III"/>
    <property type="match status" value="1"/>
</dbReference>
<dbReference type="FunFam" id="1.20.120.80:FF:000002">
    <property type="entry name" value="Cytochrome c oxidase subunit 3"/>
    <property type="match status" value="1"/>
</dbReference>
<dbReference type="GO" id="GO:0004129">
    <property type="term" value="F:cytochrome-c oxidase activity"/>
    <property type="evidence" value="ECO:0007669"/>
    <property type="project" value="InterPro"/>
</dbReference>
<dbReference type="GO" id="GO:0006123">
    <property type="term" value="P:mitochondrial electron transport, cytochrome c to oxygen"/>
    <property type="evidence" value="ECO:0007669"/>
    <property type="project" value="TreeGrafter"/>
</dbReference>
<accession>A0A3T0QAY7</accession>
<dbReference type="Gene3D" id="1.20.120.80">
    <property type="entry name" value="Cytochrome c oxidase, subunit III, four-helix bundle"/>
    <property type="match status" value="1"/>
</dbReference>
<feature type="transmembrane region" description="Helical" evidence="9">
    <location>
        <begin position="160"/>
        <end position="177"/>
    </location>
</feature>
<dbReference type="PROSITE" id="PS50253">
    <property type="entry name" value="COX3"/>
    <property type="match status" value="1"/>
</dbReference>
<feature type="transmembrane region" description="Helical" evidence="9">
    <location>
        <begin position="197"/>
        <end position="221"/>
    </location>
</feature>
<reference evidence="11" key="1">
    <citation type="journal article" date="2018" name="Appl. Microbiol. Biotechnol.">
        <title>Mitochondrial genome of the entomophthoroid fungus Conidiobolus heterosporus provides insights into evolution of basal fungi.</title>
        <authorList>
            <person name="Nie Y."/>
            <person name="Wang L."/>
            <person name="Cai Y."/>
            <person name="Tao W."/>
            <person name="Zhang Y.J."/>
            <person name="Huang B."/>
        </authorList>
    </citation>
    <scope>NUCLEOTIDE SEQUENCE</scope>
    <source>
        <strain evidence="11">RCEF6331</strain>
    </source>
</reference>
<comment type="subcellular location">
    <subcellularLocation>
        <location evidence="1">Membrane</location>
        <topology evidence="1">Multi-pass membrane protein</topology>
    </subcellularLocation>
</comment>
<dbReference type="InterPro" id="IPR013833">
    <property type="entry name" value="Cyt_c_oxidase_su3_a-hlx"/>
</dbReference>
<evidence type="ECO:0000256" key="8">
    <source>
        <dbReference type="RuleBase" id="RU003375"/>
    </source>
</evidence>
<dbReference type="InterPro" id="IPR035973">
    <property type="entry name" value="Cyt_c_oxidase_su3-like_sf"/>
</dbReference>
<gene>
    <name evidence="11" type="primary">cox3</name>
</gene>
<evidence type="ECO:0000256" key="5">
    <source>
        <dbReference type="ARBA" id="ARBA00022967"/>
    </source>
</evidence>
<organism evidence="11">
    <name type="scientific">Capillidium heterosporum</name>
    <dbReference type="NCBI Taxonomy" id="1167838"/>
    <lineage>
        <taxon>Eukaryota</taxon>
        <taxon>Fungi</taxon>
        <taxon>Fungi incertae sedis</taxon>
        <taxon>Zoopagomycota</taxon>
        <taxon>Entomophthoromycotina</taxon>
        <taxon>Entomophthoromycetes</taxon>
        <taxon>Entomophthorales</taxon>
        <taxon>Ancylistaceae</taxon>
        <taxon>Capillidium</taxon>
    </lineage>
</organism>
<dbReference type="EMBL" id="MK049352">
    <property type="protein sequence ID" value="AZZ06710.1"/>
    <property type="molecule type" value="Genomic_DNA"/>
</dbReference>
<dbReference type="GO" id="GO:0005739">
    <property type="term" value="C:mitochondrion"/>
    <property type="evidence" value="ECO:0007669"/>
    <property type="project" value="TreeGrafter"/>
</dbReference>
<comment type="function">
    <text evidence="8">Component of the cytochrome c oxidase, the last enzyme in the mitochondrial electron transport chain which drives oxidative phosphorylation. The respiratory chain contains 3 multisubunit complexes succinate dehydrogenase (complex II, CII), ubiquinol-cytochrome c oxidoreductase (cytochrome b-c1 complex, complex III, CIII) and cytochrome c oxidase (complex IV, CIV), that cooperate to transfer electrons derived from NADH and succinate to molecular oxygen, creating an electrochemical gradient over the inner membrane that drives transmembrane transport and the ATP synthase. Cytochrome c oxidase is the component of the respiratory chain that catalyzes the reduction of oxygen to water. Electrons originating from reduced cytochrome c in the intermembrane space (IMS) are transferred via the dinuclear copper A center (CU(A)) of subunit 2 and heme A of subunit 1 to the active site in subunit 1, a binuclear center (BNC) formed by heme A3 and copper B (CU(B)). The BNC reduces molecular oxygen to 2 water molecules using 4 electrons from cytochrome c in the IMS and 4 protons from the mitochondrial matrix.</text>
</comment>
<geneLocation type="mitochondrion" evidence="11"/>
<evidence type="ECO:0000256" key="4">
    <source>
        <dbReference type="ARBA" id="ARBA00022692"/>
    </source>
</evidence>
<sequence length="263" mass="29510">MNYKIQAHPFHLVEPSPWPLTTSIGLGLMAMGGVIYFSGLGGSVLVLGLIITIITSTLWWRDCIREGTLQGYHTKKVRKGINIGFILFIVSEVFFFFSIFWAYFHSSLSPSVELGGMWPPMGIEALNIWELPLLNTIILLSSGATVTTAHHGLVYGERRIVILSLIATLVLAVLFVACQGYEYYNAPFTFSDGAFGSTFFFATGFHGVHVIVGTIFLAVAFNRVNKYELTDQHHEGFQAAILYWHFVDVVWLFLFITVYYWGS</sequence>
<feature type="transmembrane region" description="Helical" evidence="9">
    <location>
        <begin position="81"/>
        <end position="104"/>
    </location>
</feature>
<dbReference type="GO" id="GO:0016491">
    <property type="term" value="F:oxidoreductase activity"/>
    <property type="evidence" value="ECO:0007669"/>
    <property type="project" value="UniProtKB-KW"/>
</dbReference>
<feature type="transmembrane region" description="Helical" evidence="9">
    <location>
        <begin position="35"/>
        <end position="60"/>
    </location>
</feature>
<dbReference type="SUPFAM" id="SSF81452">
    <property type="entry name" value="Cytochrome c oxidase subunit III-like"/>
    <property type="match status" value="1"/>
</dbReference>
<evidence type="ECO:0000256" key="3">
    <source>
        <dbReference type="ARBA" id="ARBA00015944"/>
    </source>
</evidence>
<dbReference type="InterPro" id="IPR000298">
    <property type="entry name" value="Cyt_c_oxidase-like_su3"/>
</dbReference>
<comment type="similarity">
    <text evidence="2 8">Belongs to the cytochrome c oxidase subunit 3 family.</text>
</comment>
<dbReference type="RefSeq" id="YP_009558608.1">
    <property type="nucleotide sequence ID" value="NC_040967.1"/>
</dbReference>
<dbReference type="GO" id="GO:0016020">
    <property type="term" value="C:membrane"/>
    <property type="evidence" value="ECO:0007669"/>
    <property type="project" value="UniProtKB-SubCell"/>
</dbReference>
<evidence type="ECO:0000259" key="10">
    <source>
        <dbReference type="PROSITE" id="PS50253"/>
    </source>
</evidence>
<evidence type="ECO:0000256" key="1">
    <source>
        <dbReference type="ARBA" id="ARBA00004141"/>
    </source>
</evidence>
<feature type="transmembrane region" description="Helical" evidence="9">
    <location>
        <begin position="128"/>
        <end position="148"/>
    </location>
</feature>
<keyword evidence="6 9" id="KW-1133">Transmembrane helix</keyword>
<dbReference type="Gene3D" id="1.10.287.70">
    <property type="match status" value="1"/>
</dbReference>
<protein>
    <recommendedName>
        <fullName evidence="3 8">Cytochrome c oxidase subunit 3</fullName>
    </recommendedName>
</protein>
<keyword evidence="8 11" id="KW-0496">Mitochondrion</keyword>
<dbReference type="Pfam" id="PF00510">
    <property type="entry name" value="COX3"/>
    <property type="match status" value="1"/>
</dbReference>
<dbReference type="AlphaFoldDB" id="A0A3T0QAY7"/>
<feature type="transmembrane region" description="Helical" evidence="9">
    <location>
        <begin position="242"/>
        <end position="262"/>
    </location>
</feature>
<feature type="domain" description="Heme-copper oxidase subunit III family profile" evidence="10">
    <location>
        <begin position="6"/>
        <end position="263"/>
    </location>
</feature>
<dbReference type="GeneID" id="39116699"/>
<keyword evidence="7 9" id="KW-0472">Membrane</keyword>
<name>A0A3T0QAY7_9FUNG</name>
<keyword evidence="11" id="KW-0560">Oxidoreductase</keyword>
<evidence type="ECO:0000256" key="9">
    <source>
        <dbReference type="SAM" id="Phobius"/>
    </source>
</evidence>
<evidence type="ECO:0000256" key="6">
    <source>
        <dbReference type="ARBA" id="ARBA00022989"/>
    </source>
</evidence>
<keyword evidence="4 8" id="KW-0812">Transmembrane</keyword>
<dbReference type="PANTHER" id="PTHR11403:SF7">
    <property type="entry name" value="CYTOCHROME C OXIDASE SUBUNIT 3"/>
    <property type="match status" value="1"/>
</dbReference>
<evidence type="ECO:0000256" key="7">
    <source>
        <dbReference type="ARBA" id="ARBA00023136"/>
    </source>
</evidence>
<keyword evidence="5" id="KW-1278">Translocase</keyword>
<dbReference type="CDD" id="cd01665">
    <property type="entry name" value="Cyt_c_Oxidase_III"/>
    <property type="match status" value="1"/>
</dbReference>
<evidence type="ECO:0000256" key="2">
    <source>
        <dbReference type="ARBA" id="ARBA00010581"/>
    </source>
</evidence>
<evidence type="ECO:0000313" key="11">
    <source>
        <dbReference type="EMBL" id="AZZ06710.1"/>
    </source>
</evidence>